<dbReference type="EMBL" id="AXCN02001956">
    <property type="status" value="NOT_ANNOTATED_CDS"/>
    <property type="molecule type" value="Genomic_DNA"/>
</dbReference>
<reference evidence="2" key="2">
    <citation type="submission" date="2020-05" db="UniProtKB">
        <authorList>
            <consortium name="EnsemblMetazoa"/>
        </authorList>
    </citation>
    <scope>IDENTIFICATION</scope>
    <source>
        <strain evidence="2">FAR1</strain>
    </source>
</reference>
<dbReference type="Proteomes" id="UP000075886">
    <property type="component" value="Unassembled WGS sequence"/>
</dbReference>
<sequence>MAQKRPRISVGVMAVCCGVLSLTVVARDSSSHSEAGANSRKYAAVHHRSVHPGSSVMPLADASATDDTAVTTPYPPTPKGIESERRRMIRETFSYSAPASAESSTSSKAFNRIRSRRMDQKMRNIPSPLVFMPSRGRRFGDIEAPIEKRQITIEQMLEKGDYFVPNRGKKTPTTGDLIKKGKFDELLSGTADEYFFPNRGKKQYLLSYDSGSNVRPLLNRGPLPFERKFAVHAMPGSVQQLQHPVESRLRRNLLENLANEHKDTFFSSRGKRLRPLMEELIFVPGTALPDDTRQEHIAQDALSNEQTEEFSGESNELDALLWNENVLLPMDRPVS</sequence>
<proteinExistence type="predicted"/>
<evidence type="ECO:0000313" key="3">
    <source>
        <dbReference type="Proteomes" id="UP000075886"/>
    </source>
</evidence>
<keyword evidence="1" id="KW-0732">Signal</keyword>
<protein>
    <submittedName>
        <fullName evidence="2">Uncharacterized protein</fullName>
    </submittedName>
</protein>
<evidence type="ECO:0000313" key="2">
    <source>
        <dbReference type="EnsemblMetazoa" id="AFAF013719-PA"/>
    </source>
</evidence>
<name>A0A182QNG9_9DIPT</name>
<dbReference type="EnsemblMetazoa" id="AFAF013719-RA">
    <property type="protein sequence ID" value="AFAF013719-PA"/>
    <property type="gene ID" value="AFAF013719"/>
</dbReference>
<feature type="signal peptide" evidence="1">
    <location>
        <begin position="1"/>
        <end position="21"/>
    </location>
</feature>
<reference evidence="3" key="1">
    <citation type="submission" date="2014-01" db="EMBL/GenBank/DDBJ databases">
        <title>The Genome Sequence of Anopheles farauti FAR1 (V2).</title>
        <authorList>
            <consortium name="The Broad Institute Genomics Platform"/>
            <person name="Neafsey D.E."/>
            <person name="Besansky N."/>
            <person name="Howell P."/>
            <person name="Walton C."/>
            <person name="Young S.K."/>
            <person name="Zeng Q."/>
            <person name="Gargeya S."/>
            <person name="Fitzgerald M."/>
            <person name="Haas B."/>
            <person name="Abouelleil A."/>
            <person name="Allen A.W."/>
            <person name="Alvarado L."/>
            <person name="Arachchi H.M."/>
            <person name="Berlin A.M."/>
            <person name="Chapman S.B."/>
            <person name="Gainer-Dewar J."/>
            <person name="Goldberg J."/>
            <person name="Griggs A."/>
            <person name="Gujja S."/>
            <person name="Hansen M."/>
            <person name="Howarth C."/>
            <person name="Imamovic A."/>
            <person name="Ireland A."/>
            <person name="Larimer J."/>
            <person name="McCowan C."/>
            <person name="Murphy C."/>
            <person name="Pearson M."/>
            <person name="Poon T.W."/>
            <person name="Priest M."/>
            <person name="Roberts A."/>
            <person name="Saif S."/>
            <person name="Shea T."/>
            <person name="Sisk P."/>
            <person name="Sykes S."/>
            <person name="Wortman J."/>
            <person name="Nusbaum C."/>
            <person name="Birren B."/>
        </authorList>
    </citation>
    <scope>NUCLEOTIDE SEQUENCE [LARGE SCALE GENOMIC DNA]</scope>
    <source>
        <strain evidence="3">FAR1</strain>
    </source>
</reference>
<evidence type="ECO:0000256" key="1">
    <source>
        <dbReference type="SAM" id="SignalP"/>
    </source>
</evidence>
<keyword evidence="3" id="KW-1185">Reference proteome</keyword>
<accession>A0A182QNG9</accession>
<dbReference type="VEuPathDB" id="VectorBase:AFAF013719"/>
<dbReference type="AlphaFoldDB" id="A0A182QNG9"/>
<organism evidence="2 3">
    <name type="scientific">Anopheles farauti</name>
    <dbReference type="NCBI Taxonomy" id="69004"/>
    <lineage>
        <taxon>Eukaryota</taxon>
        <taxon>Metazoa</taxon>
        <taxon>Ecdysozoa</taxon>
        <taxon>Arthropoda</taxon>
        <taxon>Hexapoda</taxon>
        <taxon>Insecta</taxon>
        <taxon>Pterygota</taxon>
        <taxon>Neoptera</taxon>
        <taxon>Endopterygota</taxon>
        <taxon>Diptera</taxon>
        <taxon>Nematocera</taxon>
        <taxon>Culicoidea</taxon>
        <taxon>Culicidae</taxon>
        <taxon>Anophelinae</taxon>
        <taxon>Anopheles</taxon>
    </lineage>
</organism>
<feature type="chain" id="PRO_5008133200" evidence="1">
    <location>
        <begin position="22"/>
        <end position="335"/>
    </location>
</feature>